<dbReference type="Pfam" id="PF04248">
    <property type="entry name" value="NTP_transf_9"/>
    <property type="match status" value="1"/>
</dbReference>
<evidence type="ECO:0000313" key="2">
    <source>
        <dbReference type="EMBL" id="WWF03761.1"/>
    </source>
</evidence>
<name>A0ABZ2F9B7_9MICO</name>
<keyword evidence="3" id="KW-1185">Reference proteome</keyword>
<dbReference type="InterPro" id="IPR038694">
    <property type="entry name" value="DUF427_sf"/>
</dbReference>
<reference evidence="2 3" key="1">
    <citation type="submission" date="2022-09" db="EMBL/GenBank/DDBJ databases">
        <title>Complete genome sequence of Janibacter terrae strain COS04-44, PCL-degrading bacteria isolated from oil spilled coast.</title>
        <authorList>
            <person name="Park H."/>
            <person name="Kim J.Y."/>
            <person name="An S.H."/>
            <person name="Lee C.M."/>
            <person name="Weon H.-Y."/>
        </authorList>
    </citation>
    <scope>NUCLEOTIDE SEQUENCE [LARGE SCALE GENOMIC DNA]</scope>
    <source>
        <strain evidence="2 3">COS04-44</strain>
    </source>
</reference>
<gene>
    <name evidence="2" type="ORF">N5P18_08545</name>
</gene>
<dbReference type="Proteomes" id="UP001381003">
    <property type="component" value="Chromosome"/>
</dbReference>
<evidence type="ECO:0000259" key="1">
    <source>
        <dbReference type="Pfam" id="PF04248"/>
    </source>
</evidence>
<dbReference type="RefSeq" id="WP_338537414.1">
    <property type="nucleotide sequence ID" value="NZ_CP104874.1"/>
</dbReference>
<dbReference type="InterPro" id="IPR007361">
    <property type="entry name" value="DUF427"/>
</dbReference>
<organism evidence="2 3">
    <name type="scientific">Janibacter terrae</name>
    <dbReference type="NCBI Taxonomy" id="103817"/>
    <lineage>
        <taxon>Bacteria</taxon>
        <taxon>Bacillati</taxon>
        <taxon>Actinomycetota</taxon>
        <taxon>Actinomycetes</taxon>
        <taxon>Micrococcales</taxon>
        <taxon>Intrasporangiaceae</taxon>
        <taxon>Janibacter</taxon>
    </lineage>
</organism>
<feature type="domain" description="DUF427" evidence="1">
    <location>
        <begin position="140"/>
        <end position="232"/>
    </location>
</feature>
<dbReference type="Gene3D" id="2.170.150.40">
    <property type="entry name" value="Domain of unknown function (DUF427)"/>
    <property type="match status" value="2"/>
</dbReference>
<dbReference type="EMBL" id="CP104874">
    <property type="protein sequence ID" value="WWF03761.1"/>
    <property type="molecule type" value="Genomic_DNA"/>
</dbReference>
<sequence length="260" mass="29164">MSDELSTEWIDKRVRGRLGDVVLVESRDPLLVWQPGFPPVYGFASDEIAQGVLRPAADRDAGYPGEWFFGPHARVDEWFDVVAGDEVVPRGAWRLADLPDRVVLTWEPGRLSWTEEDESVGLHPRDPHKRVETLRSSRHVEVSVGDQVLAVSDAPVLLLETDLPTRYYLPREDVRLDLLVATDTTSACPYKGTAEGYWTWPGPPELADIAWSYSSPLRAVEAVQGRVCFYNELVDLRVDGVLLERPESPFSRSEQRPGAG</sequence>
<evidence type="ECO:0000313" key="3">
    <source>
        <dbReference type="Proteomes" id="UP001381003"/>
    </source>
</evidence>
<accession>A0ABZ2F9B7</accession>
<protein>
    <submittedName>
        <fullName evidence="2">DUF427 domain-containing protein</fullName>
    </submittedName>
</protein>
<proteinExistence type="predicted"/>
<dbReference type="PANTHER" id="PTHR34310:SF8">
    <property type="entry name" value="CONSERVED PROTEIN"/>
    <property type="match status" value="1"/>
</dbReference>
<dbReference type="PANTHER" id="PTHR34310">
    <property type="entry name" value="DUF427 DOMAIN PROTEIN (AFU_ORTHOLOGUE AFUA_3G02220)"/>
    <property type="match status" value="1"/>
</dbReference>